<protein>
    <submittedName>
        <fullName evidence="2">Uncharacterized protein</fullName>
    </submittedName>
</protein>
<evidence type="ECO:0000313" key="2">
    <source>
        <dbReference type="EMBL" id="CAI2371625.1"/>
    </source>
</evidence>
<proteinExistence type="predicted"/>
<gene>
    <name evidence="2" type="ORF">ECRASSUSDP1_LOCUS12949</name>
</gene>
<feature type="region of interest" description="Disordered" evidence="1">
    <location>
        <begin position="15"/>
        <end position="36"/>
    </location>
</feature>
<dbReference type="Proteomes" id="UP001295684">
    <property type="component" value="Unassembled WGS sequence"/>
</dbReference>
<evidence type="ECO:0000313" key="3">
    <source>
        <dbReference type="Proteomes" id="UP001295684"/>
    </source>
</evidence>
<name>A0AAD1UU02_EUPCR</name>
<organism evidence="2 3">
    <name type="scientific">Euplotes crassus</name>
    <dbReference type="NCBI Taxonomy" id="5936"/>
    <lineage>
        <taxon>Eukaryota</taxon>
        <taxon>Sar</taxon>
        <taxon>Alveolata</taxon>
        <taxon>Ciliophora</taxon>
        <taxon>Intramacronucleata</taxon>
        <taxon>Spirotrichea</taxon>
        <taxon>Hypotrichia</taxon>
        <taxon>Euplotida</taxon>
        <taxon>Euplotidae</taxon>
        <taxon>Moneuplotes</taxon>
    </lineage>
</organism>
<accession>A0AAD1UU02</accession>
<reference evidence="2" key="1">
    <citation type="submission" date="2023-07" db="EMBL/GenBank/DDBJ databases">
        <authorList>
            <consortium name="AG Swart"/>
            <person name="Singh M."/>
            <person name="Singh A."/>
            <person name="Seah K."/>
            <person name="Emmerich C."/>
        </authorList>
    </citation>
    <scope>NUCLEOTIDE SEQUENCE</scope>
    <source>
        <strain evidence="2">DP1</strain>
    </source>
</reference>
<comment type="caution">
    <text evidence="2">The sequence shown here is derived from an EMBL/GenBank/DDBJ whole genome shotgun (WGS) entry which is preliminary data.</text>
</comment>
<keyword evidence="3" id="KW-1185">Reference proteome</keyword>
<evidence type="ECO:0000256" key="1">
    <source>
        <dbReference type="SAM" id="MobiDB-lite"/>
    </source>
</evidence>
<sequence length="243" mass="28496">MELEEKRWKNTISQIVTPNSEGPPMNRASSQSKHKNDSYITKLDTLSTPFEVYIKKRGSNNLSYSNSRINQSRRKYNAHRHSYGSLVSQSIEKEDYRQKRLSIITDISHKKTKLELGSIPKNKFLKYSSNSRKRILISKKQRKQKSKFNVKALNLKASLGCPEDMKMSNEGNPWCSMVGYHGERREMSCDWRRGKNWRKEQKGKKEFMNSIIFQNNYFKNVNEEVVTTIKVNLKNQKFNSTKA</sequence>
<dbReference type="AlphaFoldDB" id="A0AAD1UU02"/>
<dbReference type="EMBL" id="CAMPGE010012870">
    <property type="protein sequence ID" value="CAI2371625.1"/>
    <property type="molecule type" value="Genomic_DNA"/>
</dbReference>